<gene>
    <name evidence="1" type="ORF">RPERSI_LOCUS28077</name>
</gene>
<evidence type="ECO:0000313" key="2">
    <source>
        <dbReference type="Proteomes" id="UP000789920"/>
    </source>
</evidence>
<dbReference type="EMBL" id="CAJVQC010101009">
    <property type="protein sequence ID" value="CAG8831260.1"/>
    <property type="molecule type" value="Genomic_DNA"/>
</dbReference>
<name>A0ACA9S837_9GLOM</name>
<organism evidence="1 2">
    <name type="scientific">Racocetra persica</name>
    <dbReference type="NCBI Taxonomy" id="160502"/>
    <lineage>
        <taxon>Eukaryota</taxon>
        <taxon>Fungi</taxon>
        <taxon>Fungi incertae sedis</taxon>
        <taxon>Mucoromycota</taxon>
        <taxon>Glomeromycotina</taxon>
        <taxon>Glomeromycetes</taxon>
        <taxon>Diversisporales</taxon>
        <taxon>Gigasporaceae</taxon>
        <taxon>Racocetra</taxon>
    </lineage>
</organism>
<comment type="caution">
    <text evidence="1">The sequence shown here is derived from an EMBL/GenBank/DDBJ whole genome shotgun (WGS) entry which is preliminary data.</text>
</comment>
<reference evidence="1" key="1">
    <citation type="submission" date="2021-06" db="EMBL/GenBank/DDBJ databases">
        <authorList>
            <person name="Kallberg Y."/>
            <person name="Tangrot J."/>
            <person name="Rosling A."/>
        </authorList>
    </citation>
    <scope>NUCLEOTIDE SEQUENCE</scope>
    <source>
        <strain evidence="1">MA461A</strain>
    </source>
</reference>
<keyword evidence="2" id="KW-1185">Reference proteome</keyword>
<protein>
    <submittedName>
        <fullName evidence="1">861_t:CDS:1</fullName>
    </submittedName>
</protein>
<accession>A0ACA9S837</accession>
<feature type="non-terminal residue" evidence="1">
    <location>
        <position position="1"/>
    </location>
</feature>
<evidence type="ECO:0000313" key="1">
    <source>
        <dbReference type="EMBL" id="CAG8831260.1"/>
    </source>
</evidence>
<dbReference type="Proteomes" id="UP000789920">
    <property type="component" value="Unassembled WGS sequence"/>
</dbReference>
<feature type="non-terminal residue" evidence="1">
    <location>
        <position position="41"/>
    </location>
</feature>
<proteinExistence type="predicted"/>
<sequence length="41" mass="4779">VFEWYLNSVESCDSIEQYKPGRCCQKGIDMEEDTHKIEPNG</sequence>